<keyword evidence="2" id="KW-0597">Phosphoprotein</keyword>
<dbReference type="InterPro" id="IPR020806">
    <property type="entry name" value="PKS_PP-bd"/>
</dbReference>
<dbReference type="Pfam" id="PF02801">
    <property type="entry name" value="Ketoacyl-synt_C"/>
    <property type="match status" value="1"/>
</dbReference>
<dbReference type="GO" id="GO:0004312">
    <property type="term" value="F:fatty acid synthase activity"/>
    <property type="evidence" value="ECO:0007669"/>
    <property type="project" value="TreeGrafter"/>
</dbReference>
<dbReference type="SUPFAM" id="SSF47336">
    <property type="entry name" value="ACP-like"/>
    <property type="match status" value="1"/>
</dbReference>
<dbReference type="InterPro" id="IPR009081">
    <property type="entry name" value="PP-bd_ACP"/>
</dbReference>
<dbReference type="Gene3D" id="3.40.47.10">
    <property type="match status" value="1"/>
</dbReference>
<organism evidence="7 8">
    <name type="scientific">Streptomyces zagrosensis</name>
    <dbReference type="NCBI Taxonomy" id="1042984"/>
    <lineage>
        <taxon>Bacteria</taxon>
        <taxon>Bacillati</taxon>
        <taxon>Actinomycetota</taxon>
        <taxon>Actinomycetes</taxon>
        <taxon>Kitasatosporales</taxon>
        <taxon>Streptomycetaceae</taxon>
        <taxon>Streptomyces</taxon>
    </lineage>
</organism>
<feature type="domain" description="Ketosynthase family 3 (KS3)" evidence="6">
    <location>
        <begin position="6"/>
        <end position="431"/>
    </location>
</feature>
<dbReference type="GO" id="GO:0017000">
    <property type="term" value="P:antibiotic biosynthetic process"/>
    <property type="evidence" value="ECO:0007669"/>
    <property type="project" value="UniProtKB-ARBA"/>
</dbReference>
<dbReference type="InterPro" id="IPR016039">
    <property type="entry name" value="Thiolase-like"/>
</dbReference>
<feature type="region of interest" description="Disordered" evidence="4">
    <location>
        <begin position="517"/>
        <end position="536"/>
    </location>
</feature>
<dbReference type="SMART" id="SM00822">
    <property type="entry name" value="PKS_KR"/>
    <property type="match status" value="1"/>
</dbReference>
<keyword evidence="8" id="KW-1185">Reference proteome</keyword>
<reference evidence="7 8" key="1">
    <citation type="submission" date="2020-08" db="EMBL/GenBank/DDBJ databases">
        <title>Genomic Encyclopedia of Type Strains, Phase III (KMG-III): the genomes of soil and plant-associated and newly described type strains.</title>
        <authorList>
            <person name="Whitman W."/>
        </authorList>
    </citation>
    <scope>NUCLEOTIDE SEQUENCE [LARGE SCALE GENOMIC DNA]</scope>
    <source>
        <strain evidence="7 8">CECT 8305</strain>
    </source>
</reference>
<dbReference type="GO" id="GO:0006633">
    <property type="term" value="P:fatty acid biosynthetic process"/>
    <property type="evidence" value="ECO:0007669"/>
    <property type="project" value="TreeGrafter"/>
</dbReference>
<dbReference type="SMART" id="SM00825">
    <property type="entry name" value="PKS_KS"/>
    <property type="match status" value="1"/>
</dbReference>
<evidence type="ECO:0000259" key="6">
    <source>
        <dbReference type="PROSITE" id="PS52004"/>
    </source>
</evidence>
<dbReference type="InterPro" id="IPR013968">
    <property type="entry name" value="PKS_KR"/>
</dbReference>
<dbReference type="Pfam" id="PF00109">
    <property type="entry name" value="ketoacyl-synt"/>
    <property type="match status" value="1"/>
</dbReference>
<dbReference type="GO" id="GO:0005886">
    <property type="term" value="C:plasma membrane"/>
    <property type="evidence" value="ECO:0007669"/>
    <property type="project" value="TreeGrafter"/>
</dbReference>
<proteinExistence type="predicted"/>
<evidence type="ECO:0000313" key="7">
    <source>
        <dbReference type="EMBL" id="MBB5936685.1"/>
    </source>
</evidence>
<dbReference type="GO" id="GO:0005737">
    <property type="term" value="C:cytoplasm"/>
    <property type="evidence" value="ECO:0007669"/>
    <property type="project" value="TreeGrafter"/>
</dbReference>
<feature type="domain" description="Carrier" evidence="5">
    <location>
        <begin position="1155"/>
        <end position="1229"/>
    </location>
</feature>
<dbReference type="PANTHER" id="PTHR43775">
    <property type="entry name" value="FATTY ACID SYNTHASE"/>
    <property type="match status" value="1"/>
</dbReference>
<dbReference type="AlphaFoldDB" id="A0A7W9QAM0"/>
<dbReference type="PROSITE" id="PS52004">
    <property type="entry name" value="KS3_2"/>
    <property type="match status" value="1"/>
</dbReference>
<dbReference type="SMART" id="SM00823">
    <property type="entry name" value="PKS_PP"/>
    <property type="match status" value="1"/>
</dbReference>
<dbReference type="InterPro" id="IPR020841">
    <property type="entry name" value="PKS_Beta-ketoAc_synthase_dom"/>
</dbReference>
<protein>
    <submittedName>
        <fullName evidence="7">Acyl transferase domain-containing protein</fullName>
    </submittedName>
</protein>
<accession>A0A7W9QAM0</accession>
<dbReference type="InterPro" id="IPR050091">
    <property type="entry name" value="PKS_NRPS_Biosynth_Enz"/>
</dbReference>
<name>A0A7W9QAM0_9ACTN</name>
<dbReference type="Gene3D" id="1.10.1240.100">
    <property type="match status" value="1"/>
</dbReference>
<dbReference type="SUPFAM" id="SSF51735">
    <property type="entry name" value="NAD(P)-binding Rossmann-fold domains"/>
    <property type="match status" value="2"/>
</dbReference>
<dbReference type="Pfam" id="PF00550">
    <property type="entry name" value="PP-binding"/>
    <property type="match status" value="1"/>
</dbReference>
<dbReference type="GO" id="GO:0031177">
    <property type="term" value="F:phosphopantetheine binding"/>
    <property type="evidence" value="ECO:0007669"/>
    <property type="project" value="InterPro"/>
</dbReference>
<dbReference type="PANTHER" id="PTHR43775:SF37">
    <property type="entry name" value="SI:DKEY-61P9.11"/>
    <property type="match status" value="1"/>
</dbReference>
<dbReference type="InterPro" id="IPR057326">
    <property type="entry name" value="KR_dom"/>
</dbReference>
<evidence type="ECO:0000313" key="8">
    <source>
        <dbReference type="Proteomes" id="UP000588098"/>
    </source>
</evidence>
<dbReference type="Proteomes" id="UP000588098">
    <property type="component" value="Unassembled WGS sequence"/>
</dbReference>
<evidence type="ECO:0000256" key="2">
    <source>
        <dbReference type="ARBA" id="ARBA00022553"/>
    </source>
</evidence>
<dbReference type="SUPFAM" id="SSF53901">
    <property type="entry name" value="Thiolase-like"/>
    <property type="match status" value="1"/>
</dbReference>
<dbReference type="Pfam" id="PF22621">
    <property type="entry name" value="CurL-like_PKS_C"/>
    <property type="match status" value="1"/>
</dbReference>
<evidence type="ECO:0000256" key="3">
    <source>
        <dbReference type="ARBA" id="ARBA00022679"/>
    </source>
</evidence>
<dbReference type="Pfam" id="PF08659">
    <property type="entry name" value="KR"/>
    <property type="match status" value="1"/>
</dbReference>
<evidence type="ECO:0000256" key="4">
    <source>
        <dbReference type="SAM" id="MobiDB-lite"/>
    </source>
</evidence>
<dbReference type="InterPro" id="IPR014031">
    <property type="entry name" value="Ketoacyl_synth_C"/>
</dbReference>
<gene>
    <name evidence="7" type="ORF">FHS42_003760</name>
</gene>
<dbReference type="InterPro" id="IPR036736">
    <property type="entry name" value="ACP-like_sf"/>
</dbReference>
<dbReference type="RefSeq" id="WP_184573228.1">
    <property type="nucleotide sequence ID" value="NZ_JACHJL010000008.1"/>
</dbReference>
<dbReference type="EMBL" id="JACHJL010000008">
    <property type="protein sequence ID" value="MBB5936685.1"/>
    <property type="molecule type" value="Genomic_DNA"/>
</dbReference>
<evidence type="ECO:0000259" key="5">
    <source>
        <dbReference type="PROSITE" id="PS50075"/>
    </source>
</evidence>
<dbReference type="GO" id="GO:0071770">
    <property type="term" value="P:DIM/DIP cell wall layer assembly"/>
    <property type="evidence" value="ECO:0007669"/>
    <property type="project" value="TreeGrafter"/>
</dbReference>
<dbReference type="InterPro" id="IPR029058">
    <property type="entry name" value="AB_hydrolase_fold"/>
</dbReference>
<evidence type="ECO:0000256" key="1">
    <source>
        <dbReference type="ARBA" id="ARBA00022450"/>
    </source>
</evidence>
<dbReference type="Gene3D" id="3.40.50.1820">
    <property type="entry name" value="alpha/beta hydrolase"/>
    <property type="match status" value="1"/>
</dbReference>
<feature type="compositionally biased region" description="Low complexity" evidence="4">
    <location>
        <begin position="679"/>
        <end position="688"/>
    </location>
</feature>
<dbReference type="CDD" id="cd00833">
    <property type="entry name" value="PKS"/>
    <property type="match status" value="1"/>
</dbReference>
<keyword evidence="1" id="KW-0596">Phosphopantetheine</keyword>
<dbReference type="PROSITE" id="PS50075">
    <property type="entry name" value="CARRIER"/>
    <property type="match status" value="1"/>
</dbReference>
<dbReference type="Gene3D" id="3.40.50.720">
    <property type="entry name" value="NAD(P)-binding Rossmann-like Domain"/>
    <property type="match status" value="1"/>
</dbReference>
<comment type="caution">
    <text evidence="7">The sequence shown here is derived from an EMBL/GenBank/DDBJ whole genome shotgun (WGS) entry which is preliminary data.</text>
</comment>
<feature type="region of interest" description="Disordered" evidence="4">
    <location>
        <begin position="670"/>
        <end position="702"/>
    </location>
</feature>
<dbReference type="InterPro" id="IPR036291">
    <property type="entry name" value="NAD(P)-bd_dom_sf"/>
</dbReference>
<sequence>MSDDDASRLAVIGMAGRFPGAGSTGQLWRNLTDGVGGIRDITQDELTAARVPPATQADPRYVRRGAPLADTDLFDASFFGYSPREAEVADPQHRMFLECAWEALESAGYRPNATPGKVGVFGGVAPSQYGMRHVLIRPEVMATITLEQYGMGTTADSLCAVVAYKLGLTGPVVGVQTNCSTSLVAVHLAAQSLLTFDCDVALAGGAAIFDPLPSGYRFEEGSITSPDGVVRSLDADADGTVMGNGVGIVALKRLADAEEDGDHIWAVLLGSALNNDGAARAGYSAPGVDGQSAVMRYALAVADVDPATVEYIECHATGTRLGDSIELAAVDRAYPAAPATPRVLSSLKPDIGHLDRASGVAGLMKAALALHHRTLPATRGYRAPNAALAAAGDRFTVLSEDRPWPRPAHPRRAGVNSFGAGGTNVHVLLEEAPSPPPPTAAAGPQLLVLSARSRAALDAATDQLRQHLRATTHPGVSLADVAHTLQVSRTGFPHRMAVVCTDTADAVRALGDPQRLHLAGPVNPSGEQHRPDDPQSAATHWLAGADVDWSALHEGTRRRVPLPTYPFERRRYFLDPGDLPAGFAGQPAGPTTATGTLPGGARPAGRLPDMDDWFTHPVWRCVPLPYGTDAERLREHGPWWVMAGTGLGRTAAQRLAAVGADVVLLRPAARGGSGHTDAADSADAVDVAGTPDAAKAPGLRVRDVDPTSRADIERALSELGRPRAVVHALSLEAGPDGTPDERFAEAQRLGFYSVLALVGALSQDGTPGSVDLLLCTEGAVEAVGADLRQPQQATLLGLQPVINQEYGDLTCHLLDLDTQGCVQAYGGDGAALADELLAELGTDSTEPAALRGKDRWVRSFDPVRVGRVPDSRRPFAPGSTVLITGGLGTVGTELARHFAAARCNLVLTARTPLPPEEQWQQWLTAHPAQERTASHIRSILELRERGAQVMAAAADVADRARMAEVLADARARFGPIDVVIHGAGTQGRESFGFTSGIGREVCEAHFASKVTGLRVLDELLQPAEAPLRLTMSSLAAVLGGVAYGPYAAANAAMDAYARALGPRGAWLPVNWDTWNMGEDPHGDFGVTMKDYFYDAAEGCQVLERCLSVAGRVRQLTISTGPLEQRFDQWTRLNQTAPEPPRTRYPRPDLLVPHEAPASAQEAALADIWGEILGVEGLGVNDSFFDLGGHSLAAVRMMAQVRARFGGFPADVLIENPTVRSFSKVLRTQQDTQ</sequence>
<dbReference type="InterPro" id="IPR014030">
    <property type="entry name" value="Ketoacyl_synth_N"/>
</dbReference>
<keyword evidence="3 7" id="KW-0808">Transferase</keyword>